<protein>
    <submittedName>
        <fullName evidence="1">Uncharacterized protein</fullName>
    </submittedName>
</protein>
<keyword evidence="2" id="KW-1185">Reference proteome</keyword>
<comment type="caution">
    <text evidence="1">The sequence shown here is derived from an EMBL/GenBank/DDBJ whole genome shotgun (WGS) entry which is preliminary data.</text>
</comment>
<dbReference type="RefSeq" id="WP_173577685.1">
    <property type="nucleotide sequence ID" value="NZ_WOSW01000022.1"/>
</dbReference>
<proteinExistence type="predicted"/>
<reference evidence="1 2" key="1">
    <citation type="journal article" date="2020" name="Int. J. Syst. Evol. Microbiol.">
        <title>Novel acetic acid bacteria from cider fermentations: Acetobacter conturbans sp. nov. and Acetobacter fallax sp. nov.</title>
        <authorList>
            <person name="Sombolestani A.S."/>
            <person name="Cleenwerck I."/>
            <person name="Cnockaert M."/>
            <person name="Borremans W."/>
            <person name="Wieme A.D."/>
            <person name="De Vuyst L."/>
            <person name="Vandamme P."/>
        </authorList>
    </citation>
    <scope>NUCLEOTIDE SEQUENCE [LARGE SCALE GENOMIC DNA]</scope>
    <source>
        <strain evidence="1 2">LMG 1637</strain>
    </source>
</reference>
<accession>A0ABX0KE19</accession>
<evidence type="ECO:0000313" key="2">
    <source>
        <dbReference type="Proteomes" id="UP000615326"/>
    </source>
</evidence>
<gene>
    <name evidence="1" type="ORF">GOB84_11445</name>
</gene>
<name>A0ABX0KE19_9PROT</name>
<dbReference type="Proteomes" id="UP000615326">
    <property type="component" value="Unassembled WGS sequence"/>
</dbReference>
<sequence>MSTMRELSALELDTVSGGCGGQGGGWSHSSCNPQPSCGSSVSTAGMIGAYAGYLAGMYNVAADYFNHASCSTIASAWQNVASDMQIGYADTKGMSVSGAQSFLKQTISSIQGAQSYGNCGALIAASTIAFPAVNTGGLG</sequence>
<organism evidence="1 2">
    <name type="scientific">Acetobacter fallax</name>
    <dbReference type="NCBI Taxonomy" id="1737473"/>
    <lineage>
        <taxon>Bacteria</taxon>
        <taxon>Pseudomonadati</taxon>
        <taxon>Pseudomonadota</taxon>
        <taxon>Alphaproteobacteria</taxon>
        <taxon>Acetobacterales</taxon>
        <taxon>Acetobacteraceae</taxon>
        <taxon>Acetobacter</taxon>
    </lineage>
</organism>
<dbReference type="EMBL" id="WOSW01000022">
    <property type="protein sequence ID" value="NHO33163.1"/>
    <property type="molecule type" value="Genomic_DNA"/>
</dbReference>
<evidence type="ECO:0000313" key="1">
    <source>
        <dbReference type="EMBL" id="NHO33163.1"/>
    </source>
</evidence>